<dbReference type="SUPFAM" id="SSF52540">
    <property type="entry name" value="P-loop containing nucleoside triphosphate hydrolases"/>
    <property type="match status" value="1"/>
</dbReference>
<dbReference type="Proteomes" id="UP000195557">
    <property type="component" value="Unassembled WGS sequence"/>
</dbReference>
<dbReference type="Pfam" id="PF17868">
    <property type="entry name" value="AAA_lid_8"/>
    <property type="match status" value="1"/>
</dbReference>
<feature type="region of interest" description="Disordered" evidence="1">
    <location>
        <begin position="1"/>
        <end position="61"/>
    </location>
</feature>
<dbReference type="InterPro" id="IPR027417">
    <property type="entry name" value="P-loop_NTPase"/>
</dbReference>
<feature type="domain" description="MoxR" evidence="3">
    <location>
        <begin position="92"/>
        <end position="270"/>
    </location>
</feature>
<dbReference type="PANTHER" id="PTHR32204">
    <property type="entry name" value="ATPASE RAVA"/>
    <property type="match status" value="1"/>
</dbReference>
<feature type="compositionally biased region" description="Basic and acidic residues" evidence="1">
    <location>
        <begin position="41"/>
        <end position="55"/>
    </location>
</feature>
<feature type="region of interest" description="Disordered" evidence="1">
    <location>
        <begin position="549"/>
        <end position="575"/>
    </location>
</feature>
<evidence type="ECO:0000313" key="4">
    <source>
        <dbReference type="EMBL" id="OUS48739.1"/>
    </source>
</evidence>
<gene>
    <name evidence="4" type="ORF">BE221DRAFT_203031</name>
</gene>
<feature type="compositionally biased region" description="Polar residues" evidence="1">
    <location>
        <begin position="1"/>
        <end position="10"/>
    </location>
</feature>
<dbReference type="AlphaFoldDB" id="A0A1Y5IGP2"/>
<feature type="compositionally biased region" description="Basic residues" evidence="1">
    <location>
        <begin position="22"/>
        <end position="32"/>
    </location>
</feature>
<evidence type="ECO:0000256" key="1">
    <source>
        <dbReference type="SAM" id="MobiDB-lite"/>
    </source>
</evidence>
<dbReference type="InterPro" id="IPR041538">
    <property type="entry name" value="RavA-like_AAA_lid"/>
</dbReference>
<protein>
    <submittedName>
        <fullName evidence="4">MoxR-like ATPase</fullName>
    </submittedName>
</protein>
<accession>A0A1Y5IGP2</accession>
<dbReference type="Gene3D" id="3.40.50.300">
    <property type="entry name" value="P-loop containing nucleotide triphosphate hydrolases"/>
    <property type="match status" value="1"/>
</dbReference>
<dbReference type="CDD" id="cd00009">
    <property type="entry name" value="AAA"/>
    <property type="match status" value="1"/>
</dbReference>
<sequence>MGSTPTTTSFARAPHAGSVRDARRRHGRRARGRSGVAPRAGGEEPEWKRRQREQDAAISAEEDAVRTAVRERSKKLIEDAEAKVGRAVLAKKIAEATRAMNDGLVERETETRLLLLAACCGEHLLLIGPPGTAKSELGRRLSALCESGSYFERLLTRFSVPEELFGPLSMKGLERDEYVRRIDGYLPTASVAFVDEVFKANSAILNSLLTILNERLFDNGSERIDVPLLCMVGASNELPESEELDALYDRFLLRSSVEQVSSGGLSKLLALSGDAAIGSKAGDRGGMNSSVSVTLKPEDFSNIRHEAAAKVTVPQNVIELITDLRAFLQDKCEPPVYVSDRRLLKAVQLLRVAAYTNNRDEVSEFDTILLTNVLWQRPSEAVLIKDWILERLAQDRGTKQVQYLLAGLFGRACRADGDAEECARLLDEARKLRGVLASQLESLRGTQGGSLPALTNHLWLSPADAARASQTLAPMFSKVSKSLEKLLEDVLTLEVALERDTEPHILALLMPDFWAAFIREGPIADVQPLGSPPSRAHVARTVKGRRVIHRSTPPARHTSPRTPARALEKSTPHGRTSFMSPRRLLAVASAVTRAHRGVSARSAPIAGARWMSIESDMRARDAAYESQYFHEQDVRAIKALSRKVRDAHARQEGYCADSEEIAELRKRVPETTTFSDDAIERLMTWKHDVLGNSARGGTVGA</sequence>
<dbReference type="eggNOG" id="ENOG502R89P">
    <property type="taxonomic scope" value="Eukaryota"/>
</dbReference>
<dbReference type="PANTHER" id="PTHR32204:SF0">
    <property type="entry name" value="ATPASE RAVA"/>
    <property type="match status" value="1"/>
</dbReference>
<feature type="domain" description="ATPase RavA-like AAA lid" evidence="2">
    <location>
        <begin position="317"/>
        <end position="388"/>
    </location>
</feature>
<proteinExistence type="predicted"/>
<organism evidence="4">
    <name type="scientific">Ostreococcus tauri</name>
    <name type="common">Marine green alga</name>
    <dbReference type="NCBI Taxonomy" id="70448"/>
    <lineage>
        <taxon>Eukaryota</taxon>
        <taxon>Viridiplantae</taxon>
        <taxon>Chlorophyta</taxon>
        <taxon>Mamiellophyceae</taxon>
        <taxon>Mamiellales</taxon>
        <taxon>Bathycoccaceae</taxon>
        <taxon>Ostreococcus</taxon>
    </lineage>
</organism>
<dbReference type="Pfam" id="PF20030">
    <property type="entry name" value="bpMoxR"/>
    <property type="match status" value="1"/>
</dbReference>
<name>A0A1Y5IGP2_OSTTA</name>
<reference evidence="4" key="1">
    <citation type="submission" date="2017-04" db="EMBL/GenBank/DDBJ databases">
        <title>Population genomics of picophytoplankton unveils novel chromosome hypervariability.</title>
        <authorList>
            <consortium name="DOE Joint Genome Institute"/>
            <person name="Blanc-Mathieu R."/>
            <person name="Krasovec M."/>
            <person name="Hebrard M."/>
            <person name="Yau S."/>
            <person name="Desgranges E."/>
            <person name="Martin J."/>
            <person name="Schackwitz W."/>
            <person name="Kuo A."/>
            <person name="Salin G."/>
            <person name="Donnadieu C."/>
            <person name="Desdevises Y."/>
            <person name="Sanchez-Ferandin S."/>
            <person name="Moreau H."/>
            <person name="Rivals E."/>
            <person name="Grigoriev I.V."/>
            <person name="Grimsley N."/>
            <person name="Eyre-Walker A."/>
            <person name="Piganeau G."/>
        </authorList>
    </citation>
    <scope>NUCLEOTIDE SEQUENCE [LARGE SCALE GENOMIC DNA]</scope>
    <source>
        <strain evidence="4">RCC 1115</strain>
    </source>
</reference>
<dbReference type="EMBL" id="KZ155772">
    <property type="protein sequence ID" value="OUS48739.1"/>
    <property type="molecule type" value="Genomic_DNA"/>
</dbReference>
<dbReference type="InterPro" id="IPR045427">
    <property type="entry name" value="MoxR"/>
</dbReference>
<evidence type="ECO:0000259" key="2">
    <source>
        <dbReference type="Pfam" id="PF17868"/>
    </source>
</evidence>
<evidence type="ECO:0000259" key="3">
    <source>
        <dbReference type="Pfam" id="PF20030"/>
    </source>
</evidence>
<dbReference type="InterPro" id="IPR050513">
    <property type="entry name" value="RavA_ATPases"/>
</dbReference>